<keyword evidence="1" id="KW-0238">DNA-binding</keyword>
<dbReference type="GO" id="GO:0000976">
    <property type="term" value="F:transcription cis-regulatory region binding"/>
    <property type="evidence" value="ECO:0007669"/>
    <property type="project" value="TreeGrafter"/>
</dbReference>
<dbReference type="GO" id="GO:0003700">
    <property type="term" value="F:DNA-binding transcription factor activity"/>
    <property type="evidence" value="ECO:0007669"/>
    <property type="project" value="InterPro"/>
</dbReference>
<sequence>MQITISHADMSGETVASHSAMRPWTLQRAMRREGLSFSAVQSRFAKGRAQRLLSEGDARVEESARSLGHKDSRRFRRIFNRWSGVSSYRCQRPQRGSRDLCPGGTEPR</sequence>
<dbReference type="InterPro" id="IPR018060">
    <property type="entry name" value="HTH_AraC"/>
</dbReference>
<dbReference type="PANTHER" id="PTHR47894:SF4">
    <property type="entry name" value="HTH-TYPE TRANSCRIPTIONAL REGULATOR GADX"/>
    <property type="match status" value="1"/>
</dbReference>
<dbReference type="PROSITE" id="PS01124">
    <property type="entry name" value="HTH_ARAC_FAMILY_2"/>
    <property type="match status" value="1"/>
</dbReference>
<dbReference type="GO" id="GO:0005829">
    <property type="term" value="C:cytosol"/>
    <property type="evidence" value="ECO:0007669"/>
    <property type="project" value="TreeGrafter"/>
</dbReference>
<feature type="domain" description="HTH araC/xylS-type" evidence="2">
    <location>
        <begin position="1"/>
        <end position="93"/>
    </location>
</feature>
<dbReference type="PANTHER" id="PTHR47894">
    <property type="entry name" value="HTH-TYPE TRANSCRIPTIONAL REGULATOR GADX"/>
    <property type="match status" value="1"/>
</dbReference>
<protein>
    <submittedName>
        <fullName evidence="3">Helix-turn-helix domain-containing protein</fullName>
    </submittedName>
</protein>
<dbReference type="AlphaFoldDB" id="A0A9Q3WIX9"/>
<dbReference type="Pfam" id="PF12833">
    <property type="entry name" value="HTH_18"/>
    <property type="match status" value="1"/>
</dbReference>
<proteinExistence type="predicted"/>
<evidence type="ECO:0000313" key="3">
    <source>
        <dbReference type="EMBL" id="MCE8536916.1"/>
    </source>
</evidence>
<dbReference type="Proteomes" id="UP000813672">
    <property type="component" value="Unassembled WGS sequence"/>
</dbReference>
<accession>A0A9Q3WIX9</accession>
<name>A0A9Q3WIX9_9RHOB</name>
<evidence type="ECO:0000313" key="4">
    <source>
        <dbReference type="Proteomes" id="UP000813672"/>
    </source>
</evidence>
<dbReference type="EMBL" id="JAGQAF010000003">
    <property type="protein sequence ID" value="MCE8536916.1"/>
    <property type="molecule type" value="Genomic_DNA"/>
</dbReference>
<evidence type="ECO:0000259" key="2">
    <source>
        <dbReference type="PROSITE" id="PS01124"/>
    </source>
</evidence>
<dbReference type="Gene3D" id="1.10.10.60">
    <property type="entry name" value="Homeodomain-like"/>
    <property type="match status" value="1"/>
</dbReference>
<organism evidence="3 4">
    <name type="scientific">Ruegeria pomeroyi</name>
    <dbReference type="NCBI Taxonomy" id="89184"/>
    <lineage>
        <taxon>Bacteria</taxon>
        <taxon>Pseudomonadati</taxon>
        <taxon>Pseudomonadota</taxon>
        <taxon>Alphaproteobacteria</taxon>
        <taxon>Rhodobacterales</taxon>
        <taxon>Roseobacteraceae</taxon>
        <taxon>Ruegeria</taxon>
    </lineage>
</organism>
<comment type="caution">
    <text evidence="3">The sequence shown here is derived from an EMBL/GenBank/DDBJ whole genome shotgun (WGS) entry which is preliminary data.</text>
</comment>
<gene>
    <name evidence="3" type="ORF">KBY27_05575</name>
</gene>
<dbReference type="SMART" id="SM00342">
    <property type="entry name" value="HTH_ARAC"/>
    <property type="match status" value="1"/>
</dbReference>
<evidence type="ECO:0000256" key="1">
    <source>
        <dbReference type="ARBA" id="ARBA00023125"/>
    </source>
</evidence>
<reference evidence="3" key="1">
    <citation type="journal article" date="2021" name="Environ. Microbiol.">
        <title>Cryptic niche differentiation of novel sediment ecotypes of Rugeria pomeroyi correlates with nitrate respiration.</title>
        <authorList>
            <person name="Lin X."/>
            <person name="McNichol J."/>
            <person name="Chu X."/>
            <person name="Qian Y."/>
            <person name="Luo H."/>
        </authorList>
    </citation>
    <scope>NUCLEOTIDE SEQUENCE</scope>
    <source>
        <strain evidence="3">SZCCDBB064</strain>
    </source>
</reference>